<dbReference type="OrthoDB" id="1521716at2"/>
<feature type="chain" id="PRO_5011698464" evidence="1">
    <location>
        <begin position="22"/>
        <end position="189"/>
    </location>
</feature>
<organism evidence="2 3">
    <name type="scientific">Flexibacter flexilis DSM 6793</name>
    <dbReference type="NCBI Taxonomy" id="927664"/>
    <lineage>
        <taxon>Bacteria</taxon>
        <taxon>Pseudomonadati</taxon>
        <taxon>Bacteroidota</taxon>
        <taxon>Cytophagia</taxon>
        <taxon>Cytophagales</taxon>
        <taxon>Flexibacteraceae</taxon>
        <taxon>Flexibacter</taxon>
    </lineage>
</organism>
<protein>
    <submittedName>
        <fullName evidence="2">Uncharacterized protein</fullName>
    </submittedName>
</protein>
<proteinExistence type="predicted"/>
<dbReference type="PROSITE" id="PS51257">
    <property type="entry name" value="PROKAR_LIPOPROTEIN"/>
    <property type="match status" value="1"/>
</dbReference>
<dbReference type="AlphaFoldDB" id="A0A1I1J4S4"/>
<keyword evidence="3" id="KW-1185">Reference proteome</keyword>
<dbReference type="STRING" id="927664.SAMN05421780_105206"/>
<keyword evidence="1" id="KW-0732">Signal</keyword>
<accession>A0A1I1J4S4</accession>
<dbReference type="RefSeq" id="WP_091511925.1">
    <property type="nucleotide sequence ID" value="NZ_FOLE01000005.1"/>
</dbReference>
<dbReference type="Proteomes" id="UP000199514">
    <property type="component" value="Unassembled WGS sequence"/>
</dbReference>
<reference evidence="2 3" key="1">
    <citation type="submission" date="2016-10" db="EMBL/GenBank/DDBJ databases">
        <authorList>
            <person name="de Groot N.N."/>
        </authorList>
    </citation>
    <scope>NUCLEOTIDE SEQUENCE [LARGE SCALE GENOMIC DNA]</scope>
    <source>
        <strain evidence="2 3">DSM 6793</strain>
    </source>
</reference>
<feature type="signal peptide" evidence="1">
    <location>
        <begin position="1"/>
        <end position="21"/>
    </location>
</feature>
<evidence type="ECO:0000313" key="3">
    <source>
        <dbReference type="Proteomes" id="UP000199514"/>
    </source>
</evidence>
<evidence type="ECO:0000313" key="2">
    <source>
        <dbReference type="EMBL" id="SFC43524.1"/>
    </source>
</evidence>
<evidence type="ECO:0000256" key="1">
    <source>
        <dbReference type="SAM" id="SignalP"/>
    </source>
</evidence>
<dbReference type="EMBL" id="FOLE01000005">
    <property type="protein sequence ID" value="SFC43524.1"/>
    <property type="molecule type" value="Genomic_DNA"/>
</dbReference>
<name>A0A1I1J4S4_9BACT</name>
<gene>
    <name evidence="2" type="ORF">SAMN05421780_105206</name>
</gene>
<sequence>MKKTLLYALFCTMGLAATSCGDDATPEPTLNPADTLGRISYDITLGKKAPQTGNFLSIKNGIAYKAADSTSFVENKVNLCFDTDGYGFPYFVSLDSRFNNNTATYFNLSKLTAKQFNNVSTNYLRKLKPSQDKHQTLLSSGNGSFVLEVVSVSGTDTTKALVQVLMVFGAIQFGDTTNAGKAILKIKTY</sequence>